<feature type="region of interest" description="Disordered" evidence="1">
    <location>
        <begin position="171"/>
        <end position="190"/>
    </location>
</feature>
<comment type="caution">
    <text evidence="3">The sequence shown here is derived from an EMBL/GenBank/DDBJ whole genome shotgun (WGS) entry which is preliminary data.</text>
</comment>
<reference evidence="3" key="1">
    <citation type="journal article" date="2023" name="Mol. Phylogenet. Evol.">
        <title>Genome-scale phylogeny and comparative genomics of the fungal order Sordariales.</title>
        <authorList>
            <person name="Hensen N."/>
            <person name="Bonometti L."/>
            <person name="Westerberg I."/>
            <person name="Brannstrom I.O."/>
            <person name="Guillou S."/>
            <person name="Cros-Aarteil S."/>
            <person name="Calhoun S."/>
            <person name="Haridas S."/>
            <person name="Kuo A."/>
            <person name="Mondo S."/>
            <person name="Pangilinan J."/>
            <person name="Riley R."/>
            <person name="LaButti K."/>
            <person name="Andreopoulos B."/>
            <person name="Lipzen A."/>
            <person name="Chen C."/>
            <person name="Yan M."/>
            <person name="Daum C."/>
            <person name="Ng V."/>
            <person name="Clum A."/>
            <person name="Steindorff A."/>
            <person name="Ohm R.A."/>
            <person name="Martin F."/>
            <person name="Silar P."/>
            <person name="Natvig D.O."/>
            <person name="Lalanne C."/>
            <person name="Gautier V."/>
            <person name="Ament-Velasquez S.L."/>
            <person name="Kruys A."/>
            <person name="Hutchinson M.I."/>
            <person name="Powell A.J."/>
            <person name="Barry K."/>
            <person name="Miller A.N."/>
            <person name="Grigoriev I.V."/>
            <person name="Debuchy R."/>
            <person name="Gladieux P."/>
            <person name="Hiltunen Thoren M."/>
            <person name="Johannesson H."/>
        </authorList>
    </citation>
    <scope>NUCLEOTIDE SEQUENCE</scope>
    <source>
        <strain evidence="3">PSN309</strain>
    </source>
</reference>
<evidence type="ECO:0000313" key="4">
    <source>
        <dbReference type="Proteomes" id="UP001302126"/>
    </source>
</evidence>
<feature type="compositionally biased region" description="Polar residues" evidence="1">
    <location>
        <begin position="175"/>
        <end position="190"/>
    </location>
</feature>
<name>A0AAN6WUZ4_9PEZI</name>
<evidence type="ECO:0000256" key="2">
    <source>
        <dbReference type="SAM" id="SignalP"/>
    </source>
</evidence>
<keyword evidence="4" id="KW-1185">Reference proteome</keyword>
<proteinExistence type="predicted"/>
<dbReference type="Proteomes" id="UP001302126">
    <property type="component" value="Unassembled WGS sequence"/>
</dbReference>
<protein>
    <submittedName>
        <fullName evidence="3">Uncharacterized protein</fullName>
    </submittedName>
</protein>
<sequence>MRAFFPAVLFAVLSAATELPQVDLKGEIKYHVANGNPVKPQPWSPDQPCPTEISANIPYGNRGARFLRIEAVHAAMLLCPGVKTLKIHGDDFSGCEPTSLRLTLPFKPNGGERYPSAPEVLTLDGYASDGGDFKDGEPFLPVKHKPPAWYAGWNEQRVLAFSQNDSEVVKMGTAESEQTPLSGSSAPPKQKSNWELWIDAMDFSRIHTLTFQTTGTSSPYALTDEVASLLPSKLSSLKRLNLQDAVGSKFISSLPPNSLQHLGWRNAWGPSKDKYCGSWIPECLQFPRHDGEASPLGLVLEHTGASLTSLYFHVDDGPDTLPPVLYLDEIQQLVRLAPKLESLALDLRRKDGDWPWDELTVLAENLPHLVNLTIHFDLGSPEAYEWKQLPYHEMREKEVNESWLAEPTLTNITAEEVARFVWTHNAGSKLERLNLRAGDWAPWYPKGMIGPGWPSEHSVFADCSLMPQNNGTSLDETESSSIIRVQCVAGEKFGYRDGWNAHLVRAKNPETYLDYF</sequence>
<feature type="signal peptide" evidence="2">
    <location>
        <begin position="1"/>
        <end position="16"/>
    </location>
</feature>
<gene>
    <name evidence="3" type="ORF">QBC35DRAFT_500424</name>
</gene>
<accession>A0AAN6WUZ4</accession>
<dbReference type="AlphaFoldDB" id="A0AAN6WUZ4"/>
<evidence type="ECO:0000256" key="1">
    <source>
        <dbReference type="SAM" id="MobiDB-lite"/>
    </source>
</evidence>
<reference evidence="3" key="2">
    <citation type="submission" date="2023-05" db="EMBL/GenBank/DDBJ databases">
        <authorList>
            <consortium name="Lawrence Berkeley National Laboratory"/>
            <person name="Steindorff A."/>
            <person name="Hensen N."/>
            <person name="Bonometti L."/>
            <person name="Westerberg I."/>
            <person name="Brannstrom I.O."/>
            <person name="Guillou S."/>
            <person name="Cros-Aarteil S."/>
            <person name="Calhoun S."/>
            <person name="Haridas S."/>
            <person name="Kuo A."/>
            <person name="Mondo S."/>
            <person name="Pangilinan J."/>
            <person name="Riley R."/>
            <person name="Labutti K."/>
            <person name="Andreopoulos B."/>
            <person name="Lipzen A."/>
            <person name="Chen C."/>
            <person name="Yanf M."/>
            <person name="Daum C."/>
            <person name="Ng V."/>
            <person name="Clum A."/>
            <person name="Ohm R."/>
            <person name="Martin F."/>
            <person name="Silar P."/>
            <person name="Natvig D."/>
            <person name="Lalanne C."/>
            <person name="Gautier V."/>
            <person name="Ament-Velasquez S.L."/>
            <person name="Kruys A."/>
            <person name="Hutchinson M.I."/>
            <person name="Powell A.J."/>
            <person name="Barry K."/>
            <person name="Miller A.N."/>
            <person name="Grigoriev I.V."/>
            <person name="Debuchy R."/>
            <person name="Gladieux P."/>
            <person name="Thoren M.H."/>
            <person name="Johannesson H."/>
        </authorList>
    </citation>
    <scope>NUCLEOTIDE SEQUENCE</scope>
    <source>
        <strain evidence="3">PSN309</strain>
    </source>
</reference>
<evidence type="ECO:0000313" key="3">
    <source>
        <dbReference type="EMBL" id="KAK4186747.1"/>
    </source>
</evidence>
<feature type="chain" id="PRO_5042947046" evidence="2">
    <location>
        <begin position="17"/>
        <end position="516"/>
    </location>
</feature>
<organism evidence="3 4">
    <name type="scientific">Podospora australis</name>
    <dbReference type="NCBI Taxonomy" id="1536484"/>
    <lineage>
        <taxon>Eukaryota</taxon>
        <taxon>Fungi</taxon>
        <taxon>Dikarya</taxon>
        <taxon>Ascomycota</taxon>
        <taxon>Pezizomycotina</taxon>
        <taxon>Sordariomycetes</taxon>
        <taxon>Sordariomycetidae</taxon>
        <taxon>Sordariales</taxon>
        <taxon>Podosporaceae</taxon>
        <taxon>Podospora</taxon>
    </lineage>
</organism>
<keyword evidence="2" id="KW-0732">Signal</keyword>
<dbReference type="EMBL" id="MU864416">
    <property type="protein sequence ID" value="KAK4186747.1"/>
    <property type="molecule type" value="Genomic_DNA"/>
</dbReference>